<dbReference type="EMBL" id="JAKMUZ010000008">
    <property type="protein sequence ID" value="MCZ9295984.1"/>
    <property type="molecule type" value="Genomic_DNA"/>
</dbReference>
<keyword evidence="2" id="KW-0472">Membrane</keyword>
<protein>
    <submittedName>
        <fullName evidence="3">Uncharacterized protein</fullName>
    </submittedName>
</protein>
<feature type="compositionally biased region" description="Polar residues" evidence="1">
    <location>
        <begin position="1"/>
        <end position="24"/>
    </location>
</feature>
<feature type="transmembrane region" description="Helical" evidence="2">
    <location>
        <begin position="44"/>
        <end position="65"/>
    </location>
</feature>
<proteinExistence type="predicted"/>
<evidence type="ECO:0000256" key="2">
    <source>
        <dbReference type="SAM" id="Phobius"/>
    </source>
</evidence>
<comment type="caution">
    <text evidence="3">The sequence shown here is derived from an EMBL/GenBank/DDBJ whole genome shotgun (WGS) entry which is preliminary data.</text>
</comment>
<feature type="region of interest" description="Disordered" evidence="1">
    <location>
        <begin position="69"/>
        <end position="126"/>
    </location>
</feature>
<dbReference type="AlphaFoldDB" id="A0A9X3RL38"/>
<feature type="compositionally biased region" description="Polar residues" evidence="1">
    <location>
        <begin position="83"/>
        <end position="94"/>
    </location>
</feature>
<name>A0A9X3RL38_9CORY</name>
<sequence>MNDKNSWGSSDSTPYSDSNESASPVQAPGTGTNTSSSGKGKRTAIIVVAALAIIALIGGGAWALMTSKDSEDASGAEPGFQAQEASSEETTPQPTGEKESSPEKKHEAKPSRNTSAGPSTEEKCGTLANDIMDSPIDTLQLFCDGTWLYLAQKQSSNYGLFYWTDNDWKLYRTDNTSGDSVNSCYDKEKLDKAGAPKDLTNQLKLCEAQQTQTSKVRDKPITAEEEFPPEDYWYGECDGRYVLIAESVIIPPATDPISEPYRVHKKYPGSKIIPGSACSSLRSHVEGGTVYAIVYEAGHSVDKVCSLKAKYGGNARSLNNNADFSDPC</sequence>
<dbReference type="RefSeq" id="WP_238801357.1">
    <property type="nucleotide sequence ID" value="NZ_JAKMUZ010000008.1"/>
</dbReference>
<keyword evidence="2" id="KW-1133">Transmembrane helix</keyword>
<evidence type="ECO:0000313" key="4">
    <source>
        <dbReference type="Proteomes" id="UP001146439"/>
    </source>
</evidence>
<evidence type="ECO:0000313" key="3">
    <source>
        <dbReference type="EMBL" id="MCZ9295984.1"/>
    </source>
</evidence>
<keyword evidence="2" id="KW-0812">Transmembrane</keyword>
<accession>A0A9X3RL38</accession>
<reference evidence="3" key="1">
    <citation type="submission" date="2022-02" db="EMBL/GenBank/DDBJ databases">
        <title>Corynebacterium sp. from urogenital microbiome.</title>
        <authorList>
            <person name="Cappelli E.A."/>
            <person name="Ribeiro T.G."/>
            <person name="Peixe L."/>
        </authorList>
    </citation>
    <scope>NUCLEOTIDE SEQUENCE</scope>
    <source>
        <strain evidence="3">C21Ua_68</strain>
    </source>
</reference>
<gene>
    <name evidence="3" type="ORF">L8V22_05330</name>
</gene>
<dbReference type="Proteomes" id="UP001146439">
    <property type="component" value="Unassembled WGS sequence"/>
</dbReference>
<evidence type="ECO:0000256" key="1">
    <source>
        <dbReference type="SAM" id="MobiDB-lite"/>
    </source>
</evidence>
<organism evidence="3 4">
    <name type="scientific">Corynebacterium yonathiae</name>
    <dbReference type="NCBI Taxonomy" id="2913504"/>
    <lineage>
        <taxon>Bacteria</taxon>
        <taxon>Bacillati</taxon>
        <taxon>Actinomycetota</taxon>
        <taxon>Actinomycetes</taxon>
        <taxon>Mycobacteriales</taxon>
        <taxon>Corynebacteriaceae</taxon>
        <taxon>Corynebacterium</taxon>
    </lineage>
</organism>
<feature type="compositionally biased region" description="Low complexity" evidence="1">
    <location>
        <begin position="29"/>
        <end position="40"/>
    </location>
</feature>
<feature type="compositionally biased region" description="Basic and acidic residues" evidence="1">
    <location>
        <begin position="96"/>
        <end position="110"/>
    </location>
</feature>
<feature type="region of interest" description="Disordered" evidence="1">
    <location>
        <begin position="1"/>
        <end position="40"/>
    </location>
</feature>